<name>A0A8H6XYR0_9AGAR</name>
<gene>
    <name evidence="10" type="ORF">MVEN_01385100</name>
</gene>
<evidence type="ECO:0000256" key="5">
    <source>
        <dbReference type="ARBA" id="ARBA00023136"/>
    </source>
</evidence>
<feature type="domain" description="Root UVB sensitive protein C-terminal" evidence="9">
    <location>
        <begin position="326"/>
        <end position="449"/>
    </location>
</feature>
<proteinExistence type="inferred from homology"/>
<dbReference type="GO" id="GO:0016020">
    <property type="term" value="C:membrane"/>
    <property type="evidence" value="ECO:0007669"/>
    <property type="project" value="UniProtKB-SubCell"/>
</dbReference>
<dbReference type="PANTHER" id="PTHR12770:SF31">
    <property type="entry name" value="RUS FAMILY MEMBER 1"/>
    <property type="match status" value="1"/>
</dbReference>
<dbReference type="OrthoDB" id="364779at2759"/>
<evidence type="ECO:0000256" key="2">
    <source>
        <dbReference type="ARBA" id="ARBA00007558"/>
    </source>
</evidence>
<dbReference type="InterPro" id="IPR006968">
    <property type="entry name" value="RUS_fam"/>
</dbReference>
<evidence type="ECO:0000256" key="3">
    <source>
        <dbReference type="ARBA" id="ARBA00022692"/>
    </source>
</evidence>
<evidence type="ECO:0000259" key="9">
    <source>
        <dbReference type="Pfam" id="PF24160"/>
    </source>
</evidence>
<dbReference type="PANTHER" id="PTHR12770">
    <property type="entry name" value="RUS1 FAMILY PROTEIN C16ORF58"/>
    <property type="match status" value="1"/>
</dbReference>
<dbReference type="EMBL" id="JACAZI010000011">
    <property type="protein sequence ID" value="KAF7348665.1"/>
    <property type="molecule type" value="Genomic_DNA"/>
</dbReference>
<evidence type="ECO:0000256" key="4">
    <source>
        <dbReference type="ARBA" id="ARBA00022989"/>
    </source>
</evidence>
<feature type="region of interest" description="Disordered" evidence="6">
    <location>
        <begin position="470"/>
        <end position="493"/>
    </location>
</feature>
<accession>A0A8H6XYR0</accession>
<evidence type="ECO:0000256" key="6">
    <source>
        <dbReference type="SAM" id="MobiDB-lite"/>
    </source>
</evidence>
<reference evidence="10" key="1">
    <citation type="submission" date="2020-05" db="EMBL/GenBank/DDBJ databases">
        <title>Mycena genomes resolve the evolution of fungal bioluminescence.</title>
        <authorList>
            <person name="Tsai I.J."/>
        </authorList>
    </citation>
    <scope>NUCLEOTIDE SEQUENCE</scope>
    <source>
        <strain evidence="10">CCC161011</strain>
    </source>
</reference>
<dbReference type="InterPro" id="IPR055412">
    <property type="entry name" value="UVB_sens_C"/>
</dbReference>
<keyword evidence="3 7" id="KW-0812">Transmembrane</keyword>
<dbReference type="Proteomes" id="UP000620124">
    <property type="component" value="Unassembled WGS sequence"/>
</dbReference>
<feature type="transmembrane region" description="Helical" evidence="7">
    <location>
        <begin position="249"/>
        <end position="271"/>
    </location>
</feature>
<protein>
    <recommendedName>
        <fullName evidence="12">DUF647-domain-containing protein</fullName>
    </recommendedName>
</protein>
<feature type="transmembrane region" description="Helical" evidence="7">
    <location>
        <begin position="226"/>
        <end position="243"/>
    </location>
</feature>
<evidence type="ECO:0000256" key="1">
    <source>
        <dbReference type="ARBA" id="ARBA00004370"/>
    </source>
</evidence>
<dbReference type="Pfam" id="PF24160">
    <property type="entry name" value="UVB_sens_C"/>
    <property type="match status" value="1"/>
</dbReference>
<keyword evidence="4 7" id="KW-1133">Transmembrane helix</keyword>
<dbReference type="InterPro" id="IPR054549">
    <property type="entry name" value="UVB_sens_RUS_dom"/>
</dbReference>
<comment type="caution">
    <text evidence="10">The sequence shown here is derived from an EMBL/GenBank/DDBJ whole genome shotgun (WGS) entry which is preliminary data.</text>
</comment>
<evidence type="ECO:0000313" key="11">
    <source>
        <dbReference type="Proteomes" id="UP000620124"/>
    </source>
</evidence>
<keyword evidence="5 7" id="KW-0472">Membrane</keyword>
<evidence type="ECO:0008006" key="12">
    <source>
        <dbReference type="Google" id="ProtNLM"/>
    </source>
</evidence>
<dbReference type="Pfam" id="PF04884">
    <property type="entry name" value="UVB_sens_prot"/>
    <property type="match status" value="1"/>
</dbReference>
<sequence length="493" mass="53356">MALPLRIVEREQQGGRTHSSEHGAETRVGTTSLAQYKRPAHIRLIEFVAKVFLPAGYPSSVSPDYLRYQVFNALQAFCSSLAGLLSSRALLEGFGVGNAEATATHALLLTVLQDFFSRITTICAAYVVGPSLSPEAKTFRLLADVCNDAAIVLDTLSPLLINSAALPIRLPGIRIAALCISGVLRAMCGIAAGGSKAAIAMHFATPISGAGDIGDLNAKDSSKETVLALLGMLVGSLIVPYLTTPSDTYTVLFSLVGLHLFLNYVGIRGVVLRSLNRQRMSIVWDMYRETFDTKLASPTEVASLERIFQRPSLLRELRTNSVAGTCTIGSSLNAVLHNNTIIHAVLVDQMKDERYVLWFDRRCLTRSGALKPGQVHMHICLKEGNSTADQLKAWAHAVEVGRMVLLQQRSASIPRPAPAELILAAHRRVDPIFANGFLDKLRGAGWTVDTADHAGSALLPGAPRALIVSIEPTDTDEEPQTETETDLEEKKDR</sequence>
<feature type="domain" description="Protein root UVB sensitive/RUS" evidence="8">
    <location>
        <begin position="42"/>
        <end position="289"/>
    </location>
</feature>
<keyword evidence="11" id="KW-1185">Reference proteome</keyword>
<organism evidence="10 11">
    <name type="scientific">Mycena venus</name>
    <dbReference type="NCBI Taxonomy" id="2733690"/>
    <lineage>
        <taxon>Eukaryota</taxon>
        <taxon>Fungi</taxon>
        <taxon>Dikarya</taxon>
        <taxon>Basidiomycota</taxon>
        <taxon>Agaricomycotina</taxon>
        <taxon>Agaricomycetes</taxon>
        <taxon>Agaricomycetidae</taxon>
        <taxon>Agaricales</taxon>
        <taxon>Marasmiineae</taxon>
        <taxon>Mycenaceae</taxon>
        <taxon>Mycena</taxon>
    </lineage>
</organism>
<feature type="compositionally biased region" description="Acidic residues" evidence="6">
    <location>
        <begin position="473"/>
        <end position="487"/>
    </location>
</feature>
<evidence type="ECO:0000259" key="8">
    <source>
        <dbReference type="Pfam" id="PF04884"/>
    </source>
</evidence>
<evidence type="ECO:0000313" key="10">
    <source>
        <dbReference type="EMBL" id="KAF7348665.1"/>
    </source>
</evidence>
<dbReference type="AlphaFoldDB" id="A0A8H6XYR0"/>
<comment type="similarity">
    <text evidence="2">Belongs to the RUS1 family.</text>
</comment>
<evidence type="ECO:0000256" key="7">
    <source>
        <dbReference type="SAM" id="Phobius"/>
    </source>
</evidence>
<comment type="subcellular location">
    <subcellularLocation>
        <location evidence="1">Membrane</location>
    </subcellularLocation>
</comment>